<keyword evidence="6 7" id="KW-0503">Monooxygenase</keyword>
<dbReference type="Pfam" id="PF00067">
    <property type="entry name" value="p450"/>
    <property type="match status" value="2"/>
</dbReference>
<protein>
    <submittedName>
        <fullName evidence="8">Cytochrome P450 107B1</fullName>
    </submittedName>
</protein>
<evidence type="ECO:0000256" key="6">
    <source>
        <dbReference type="ARBA" id="ARBA00023033"/>
    </source>
</evidence>
<dbReference type="GO" id="GO:0020037">
    <property type="term" value="F:heme binding"/>
    <property type="evidence" value="ECO:0007669"/>
    <property type="project" value="InterPro"/>
</dbReference>
<evidence type="ECO:0000256" key="2">
    <source>
        <dbReference type="ARBA" id="ARBA00022617"/>
    </source>
</evidence>
<evidence type="ECO:0000256" key="3">
    <source>
        <dbReference type="ARBA" id="ARBA00022723"/>
    </source>
</evidence>
<keyword evidence="5 7" id="KW-0408">Iron</keyword>
<dbReference type="PROSITE" id="PS00086">
    <property type="entry name" value="CYTOCHROME_P450"/>
    <property type="match status" value="1"/>
</dbReference>
<dbReference type="FunFam" id="1.10.630.10:FF:000018">
    <property type="entry name" value="Cytochrome P450 monooxygenase"/>
    <property type="match status" value="1"/>
</dbReference>
<comment type="caution">
    <text evidence="8">The sequence shown here is derived from an EMBL/GenBank/DDBJ whole genome shotgun (WGS) entry which is preliminary data.</text>
</comment>
<keyword evidence="4 7" id="KW-0560">Oxidoreductase</keyword>
<evidence type="ECO:0000256" key="4">
    <source>
        <dbReference type="ARBA" id="ARBA00023002"/>
    </source>
</evidence>
<dbReference type="GO" id="GO:0005506">
    <property type="term" value="F:iron ion binding"/>
    <property type="evidence" value="ECO:0007669"/>
    <property type="project" value="InterPro"/>
</dbReference>
<dbReference type="EMBL" id="BBXV01000019">
    <property type="protein sequence ID" value="GAQ17686.1"/>
    <property type="molecule type" value="Genomic_DNA"/>
</dbReference>
<proteinExistence type="inferred from homology"/>
<name>A0A0U9HD69_9BACI</name>
<keyword evidence="3 7" id="KW-0479">Metal-binding</keyword>
<dbReference type="PRINTS" id="PR00359">
    <property type="entry name" value="BP450"/>
</dbReference>
<dbReference type="InterPro" id="IPR036396">
    <property type="entry name" value="Cyt_P450_sf"/>
</dbReference>
<dbReference type="CDD" id="cd11029">
    <property type="entry name" value="CYP107-like"/>
    <property type="match status" value="1"/>
</dbReference>
<dbReference type="InterPro" id="IPR017972">
    <property type="entry name" value="Cyt_P450_CS"/>
</dbReference>
<sequence length="399" mass="45504">MSSIETVKSNLFTKAFTPNPYPAYTQLRNEEPVARVLLPDGQYAWMITRYEDALEALKNQKFIKDYRKLYEEDDSDYGSVFSENMLFADMPDHRRLRGLVSKAFTPQMIAGMRDRIQEITDELLDEIADKKTVNLIDAFAFPLPIIVICEMLGIPTKDRDNFRIWSNSVIEGSNGAYAQDIQKHMQDFIQYLRDRFETVRKNPGGDLISKLIVAEEHDDQLTEKELYGVVSLLIIAGHETTVNFIGNSIMALVENPDQLALLKEQPELIKSAIEETLRFNDPVEYSTSRWASEDMVFKGQAMKKGDLVIVILNAANHDPSQFENPEQLDITREKSKHLAFGKGIHACLGAPLARLEGEIAIASFFKRYPNAQLNINKEDLEWRTGMIVRGVRELPLLLN</sequence>
<dbReference type="RefSeq" id="WP_058949969.1">
    <property type="nucleotide sequence ID" value="NZ_BBXV01000019.1"/>
</dbReference>
<dbReference type="PANTHER" id="PTHR46696">
    <property type="entry name" value="P450, PUTATIVE (EUROFUNG)-RELATED"/>
    <property type="match status" value="1"/>
</dbReference>
<dbReference type="Proteomes" id="UP000052946">
    <property type="component" value="Unassembled WGS sequence"/>
</dbReference>
<dbReference type="SUPFAM" id="SSF48264">
    <property type="entry name" value="Cytochrome P450"/>
    <property type="match status" value="1"/>
</dbReference>
<dbReference type="OrthoDB" id="9801155at2"/>
<dbReference type="AlphaFoldDB" id="A0A0U9HD69"/>
<reference evidence="9" key="1">
    <citation type="submission" date="2015-07" db="EMBL/GenBank/DDBJ databases">
        <title>Draft Genome Sequence of Oceanobacillus picturae Heshi-B3 that Was Isolated from Fermented Rice Bran with Aging Salted Mackerel, Which Was Named Heshiko as Traditional Fermented Seafood in Japan.</title>
        <authorList>
            <person name="Akuzawa S."/>
            <person name="Nakagawa J."/>
            <person name="Kanekatsu T."/>
            <person name="Kanesaki Y."/>
            <person name="Suzuki T."/>
        </authorList>
    </citation>
    <scope>NUCLEOTIDE SEQUENCE [LARGE SCALE GENOMIC DNA]</scope>
    <source>
        <strain evidence="9">Heshi-B3</strain>
    </source>
</reference>
<evidence type="ECO:0000256" key="1">
    <source>
        <dbReference type="ARBA" id="ARBA00010617"/>
    </source>
</evidence>
<dbReference type="GO" id="GO:0016705">
    <property type="term" value="F:oxidoreductase activity, acting on paired donors, with incorporation or reduction of molecular oxygen"/>
    <property type="evidence" value="ECO:0007669"/>
    <property type="project" value="InterPro"/>
</dbReference>
<gene>
    <name evidence="8" type="ORF">OPHB3_1611</name>
</gene>
<keyword evidence="2 7" id="KW-0349">Heme</keyword>
<accession>A0A0U9HD69</accession>
<evidence type="ECO:0000256" key="5">
    <source>
        <dbReference type="ARBA" id="ARBA00023004"/>
    </source>
</evidence>
<dbReference type="PRINTS" id="PR00385">
    <property type="entry name" value="P450"/>
</dbReference>
<dbReference type="InterPro" id="IPR001128">
    <property type="entry name" value="Cyt_P450"/>
</dbReference>
<dbReference type="InterPro" id="IPR002397">
    <property type="entry name" value="Cyt_P450_B"/>
</dbReference>
<reference evidence="8 9" key="2">
    <citation type="journal article" date="2016" name="Genome Announc.">
        <title>Draft Genome Sequence of Oceanobacillus picturae Heshi-B3, Isolated from Fermented Rice Bran in a Traditional Japanese Seafood Dish.</title>
        <authorList>
            <person name="Akuzawa S."/>
            <person name="Nagaoka J."/>
            <person name="Kanekatsu M."/>
            <person name="Kanesaki Y."/>
            <person name="Suzuki T."/>
        </authorList>
    </citation>
    <scope>NUCLEOTIDE SEQUENCE [LARGE SCALE GENOMIC DNA]</scope>
    <source>
        <strain evidence="8 9">Heshi-B3</strain>
    </source>
</reference>
<evidence type="ECO:0000256" key="7">
    <source>
        <dbReference type="RuleBase" id="RU000461"/>
    </source>
</evidence>
<organism evidence="8 9">
    <name type="scientific">Oceanobacillus picturae</name>
    <dbReference type="NCBI Taxonomy" id="171693"/>
    <lineage>
        <taxon>Bacteria</taxon>
        <taxon>Bacillati</taxon>
        <taxon>Bacillota</taxon>
        <taxon>Bacilli</taxon>
        <taxon>Bacillales</taxon>
        <taxon>Bacillaceae</taxon>
        <taxon>Oceanobacillus</taxon>
    </lineage>
</organism>
<dbReference type="GO" id="GO:0004497">
    <property type="term" value="F:monooxygenase activity"/>
    <property type="evidence" value="ECO:0007669"/>
    <property type="project" value="UniProtKB-KW"/>
</dbReference>
<evidence type="ECO:0000313" key="9">
    <source>
        <dbReference type="Proteomes" id="UP000052946"/>
    </source>
</evidence>
<evidence type="ECO:0000313" key="8">
    <source>
        <dbReference type="EMBL" id="GAQ17686.1"/>
    </source>
</evidence>
<dbReference type="Gene3D" id="1.10.630.10">
    <property type="entry name" value="Cytochrome P450"/>
    <property type="match status" value="1"/>
</dbReference>
<dbReference type="PANTHER" id="PTHR46696:SF1">
    <property type="entry name" value="CYTOCHROME P450 YJIB-RELATED"/>
    <property type="match status" value="1"/>
</dbReference>
<comment type="similarity">
    <text evidence="1 7">Belongs to the cytochrome P450 family.</text>
</comment>